<keyword evidence="2 7" id="KW-0813">Transport</keyword>
<dbReference type="InterPro" id="IPR000515">
    <property type="entry name" value="MetI-like"/>
</dbReference>
<evidence type="ECO:0000313" key="9">
    <source>
        <dbReference type="EMBL" id="RRH73191.1"/>
    </source>
</evidence>
<proteinExistence type="inferred from homology"/>
<dbReference type="GO" id="GO:0005886">
    <property type="term" value="C:plasma membrane"/>
    <property type="evidence" value="ECO:0007669"/>
    <property type="project" value="UniProtKB-SubCell"/>
</dbReference>
<dbReference type="OrthoDB" id="9807402at2"/>
<comment type="caution">
    <text evidence="9">The sequence shown here is derived from an EMBL/GenBank/DDBJ whole genome shotgun (WGS) entry which is preliminary data.</text>
</comment>
<comment type="similarity">
    <text evidence="7">Belongs to the binding-protein-dependent transport system permease family.</text>
</comment>
<comment type="subcellular location">
    <subcellularLocation>
        <location evidence="1 7">Cell membrane</location>
        <topology evidence="1 7">Multi-pass membrane protein</topology>
    </subcellularLocation>
</comment>
<dbReference type="PANTHER" id="PTHR43163:SF9">
    <property type="entry name" value="ABC TRANSPORTER PERMEASE PROTEIN"/>
    <property type="match status" value="1"/>
</dbReference>
<sequence length="323" mass="35453">MNRLSFLIGRICQGILALFAIATLNFFLIRAAPGDPAAVMAGEAGAVDEKFLQVVRLQYGLDLPILQQWWIYISGIARLDLGYSYRQQASVASLILERLPATLVLTICAFVFSLVVGVTLGVLAARKPGSLTDRLIGFLALIFYAAPMYWLALMAVLIFSIRLGWLPAFGYQSIGADYHGLEALLDRMRHLVLPTLALSFFYVAIYTRMTRANMIAMSQMAFVKTARAKGAGETRIQLRHVLRNALLPVVTLAGLQAGNMVGGAIMTETVFAWPGVGRLMFDALMQRDYSLLLGAFLITAALAIIFNIITDIIYTLVDPRIAL</sequence>
<accession>A0A3P3DG16</accession>
<dbReference type="PROSITE" id="PS50928">
    <property type="entry name" value="ABC_TM1"/>
    <property type="match status" value="1"/>
</dbReference>
<feature type="transmembrane region" description="Helical" evidence="7">
    <location>
        <begin position="245"/>
        <end position="271"/>
    </location>
</feature>
<feature type="transmembrane region" description="Helical" evidence="7">
    <location>
        <begin position="103"/>
        <end position="123"/>
    </location>
</feature>
<evidence type="ECO:0000256" key="7">
    <source>
        <dbReference type="RuleBase" id="RU363032"/>
    </source>
</evidence>
<dbReference type="InterPro" id="IPR045621">
    <property type="entry name" value="BPD_transp_1_N"/>
</dbReference>
<dbReference type="SUPFAM" id="SSF161098">
    <property type="entry name" value="MetI-like"/>
    <property type="match status" value="1"/>
</dbReference>
<evidence type="ECO:0000259" key="8">
    <source>
        <dbReference type="PROSITE" id="PS50928"/>
    </source>
</evidence>
<dbReference type="Gene3D" id="1.10.3720.10">
    <property type="entry name" value="MetI-like"/>
    <property type="match status" value="1"/>
</dbReference>
<dbReference type="Pfam" id="PF00528">
    <property type="entry name" value="BPD_transp_1"/>
    <property type="match status" value="1"/>
</dbReference>
<evidence type="ECO:0000313" key="10">
    <source>
        <dbReference type="Proteomes" id="UP000282125"/>
    </source>
</evidence>
<dbReference type="PANTHER" id="PTHR43163">
    <property type="entry name" value="DIPEPTIDE TRANSPORT SYSTEM PERMEASE PROTEIN DPPB-RELATED"/>
    <property type="match status" value="1"/>
</dbReference>
<evidence type="ECO:0000256" key="3">
    <source>
        <dbReference type="ARBA" id="ARBA00022475"/>
    </source>
</evidence>
<keyword evidence="3" id="KW-1003">Cell membrane</keyword>
<feature type="transmembrane region" description="Helical" evidence="7">
    <location>
        <begin position="291"/>
        <end position="317"/>
    </location>
</feature>
<dbReference type="GO" id="GO:0055085">
    <property type="term" value="P:transmembrane transport"/>
    <property type="evidence" value="ECO:0007669"/>
    <property type="project" value="InterPro"/>
</dbReference>
<protein>
    <submittedName>
        <fullName evidence="9">ABC transporter permease</fullName>
    </submittedName>
</protein>
<dbReference type="CDD" id="cd06261">
    <property type="entry name" value="TM_PBP2"/>
    <property type="match status" value="1"/>
</dbReference>
<dbReference type="InterPro" id="IPR035906">
    <property type="entry name" value="MetI-like_sf"/>
</dbReference>
<evidence type="ECO:0000256" key="4">
    <source>
        <dbReference type="ARBA" id="ARBA00022692"/>
    </source>
</evidence>
<gene>
    <name evidence="9" type="ORF">EG244_13290</name>
</gene>
<dbReference type="AlphaFoldDB" id="A0A3P3DG16"/>
<feature type="transmembrane region" description="Helical" evidence="7">
    <location>
        <begin position="135"/>
        <end position="161"/>
    </location>
</feature>
<evidence type="ECO:0000256" key="1">
    <source>
        <dbReference type="ARBA" id="ARBA00004651"/>
    </source>
</evidence>
<evidence type="ECO:0000256" key="2">
    <source>
        <dbReference type="ARBA" id="ARBA00022448"/>
    </source>
</evidence>
<evidence type="ECO:0000256" key="6">
    <source>
        <dbReference type="ARBA" id="ARBA00023136"/>
    </source>
</evidence>
<keyword evidence="5 7" id="KW-1133">Transmembrane helix</keyword>
<reference evidence="9 10" key="1">
    <citation type="submission" date="2018-11" db="EMBL/GenBank/DDBJ databases">
        <title>Gemmobacter sp. nov., YIM 102744-1 draft genome.</title>
        <authorList>
            <person name="Li G."/>
            <person name="Jiang Y."/>
        </authorList>
    </citation>
    <scope>NUCLEOTIDE SEQUENCE [LARGE SCALE GENOMIC DNA]</scope>
    <source>
        <strain evidence="9 10">YIM 102744-1</strain>
    </source>
</reference>
<feature type="transmembrane region" description="Helical" evidence="7">
    <location>
        <begin position="191"/>
        <end position="209"/>
    </location>
</feature>
<dbReference type="EMBL" id="RRAZ01000019">
    <property type="protein sequence ID" value="RRH73191.1"/>
    <property type="molecule type" value="Genomic_DNA"/>
</dbReference>
<evidence type="ECO:0000256" key="5">
    <source>
        <dbReference type="ARBA" id="ARBA00022989"/>
    </source>
</evidence>
<organism evidence="9 10">
    <name type="scientific">Falsigemmobacter faecalis</name>
    <dbReference type="NCBI Taxonomy" id="2488730"/>
    <lineage>
        <taxon>Bacteria</taxon>
        <taxon>Pseudomonadati</taxon>
        <taxon>Pseudomonadota</taxon>
        <taxon>Alphaproteobacteria</taxon>
        <taxon>Rhodobacterales</taxon>
        <taxon>Paracoccaceae</taxon>
        <taxon>Falsigemmobacter</taxon>
    </lineage>
</organism>
<keyword evidence="10" id="KW-1185">Reference proteome</keyword>
<dbReference type="Proteomes" id="UP000282125">
    <property type="component" value="Unassembled WGS sequence"/>
</dbReference>
<keyword evidence="4 7" id="KW-0812">Transmembrane</keyword>
<feature type="transmembrane region" description="Helical" evidence="7">
    <location>
        <begin position="7"/>
        <end position="29"/>
    </location>
</feature>
<keyword evidence="6 7" id="KW-0472">Membrane</keyword>
<dbReference type="RefSeq" id="WP_124965481.1">
    <property type="nucleotide sequence ID" value="NZ_RRAZ01000019.1"/>
</dbReference>
<feature type="domain" description="ABC transmembrane type-1" evidence="8">
    <location>
        <begin position="99"/>
        <end position="310"/>
    </location>
</feature>
<dbReference type="Pfam" id="PF19300">
    <property type="entry name" value="BPD_transp_1_N"/>
    <property type="match status" value="1"/>
</dbReference>
<name>A0A3P3DG16_9RHOB</name>